<comment type="caution">
    <text evidence="1">The sequence shown here is derived from an EMBL/GenBank/DDBJ whole genome shotgun (WGS) entry which is preliminary data.</text>
</comment>
<accession>A0AA39LLB1</accession>
<dbReference type="AlphaFoldDB" id="A0AA39LLB1"/>
<dbReference type="Proteomes" id="UP001175271">
    <property type="component" value="Unassembled WGS sequence"/>
</dbReference>
<evidence type="ECO:0000313" key="1">
    <source>
        <dbReference type="EMBL" id="KAK0401567.1"/>
    </source>
</evidence>
<keyword evidence="2" id="KW-1185">Reference proteome</keyword>
<sequence length="44" mass="5063">MRKTPKLCLIFFNPEVRRLLGIRFVCTAKYTSNVEPSSSHTHPS</sequence>
<organism evidence="1 2">
    <name type="scientific">Steinernema hermaphroditum</name>
    <dbReference type="NCBI Taxonomy" id="289476"/>
    <lineage>
        <taxon>Eukaryota</taxon>
        <taxon>Metazoa</taxon>
        <taxon>Ecdysozoa</taxon>
        <taxon>Nematoda</taxon>
        <taxon>Chromadorea</taxon>
        <taxon>Rhabditida</taxon>
        <taxon>Tylenchina</taxon>
        <taxon>Panagrolaimomorpha</taxon>
        <taxon>Strongyloidoidea</taxon>
        <taxon>Steinernematidae</taxon>
        <taxon>Steinernema</taxon>
    </lineage>
</organism>
<protein>
    <submittedName>
        <fullName evidence="1">Uncharacterized protein</fullName>
    </submittedName>
</protein>
<proteinExistence type="predicted"/>
<evidence type="ECO:0000313" key="2">
    <source>
        <dbReference type="Proteomes" id="UP001175271"/>
    </source>
</evidence>
<name>A0AA39LLB1_9BILA</name>
<gene>
    <name evidence="1" type="ORF">QR680_015855</name>
</gene>
<reference evidence="1" key="1">
    <citation type="submission" date="2023-06" db="EMBL/GenBank/DDBJ databases">
        <title>Genomic analysis of the entomopathogenic nematode Steinernema hermaphroditum.</title>
        <authorList>
            <person name="Schwarz E.M."/>
            <person name="Heppert J.K."/>
            <person name="Baniya A."/>
            <person name="Schwartz H.T."/>
            <person name="Tan C.-H."/>
            <person name="Antoshechkin I."/>
            <person name="Sternberg P.W."/>
            <person name="Goodrich-Blair H."/>
            <person name="Dillman A.R."/>
        </authorList>
    </citation>
    <scope>NUCLEOTIDE SEQUENCE</scope>
    <source>
        <strain evidence="1">PS9179</strain>
        <tissue evidence="1">Whole animal</tissue>
    </source>
</reference>
<dbReference type="EMBL" id="JAUCMV010000004">
    <property type="protein sequence ID" value="KAK0401567.1"/>
    <property type="molecule type" value="Genomic_DNA"/>
</dbReference>